<sequence>MSSKARKDHVFQTENTKKGSGGKKGEKTTDVVHKTAELNAISCRFLELPAEIRNRIYHFAEEKVYDDDCMAPALLIKDHKIPTRSVGELSWRSTLRYRALTQVCKQIRTEYRPIWLRRSCFHMEFPTVPQFINTYYPKATDYQNALKRLLISWDHGKIIDDSEADDEDKEKFCQDGLTNITLLVRLRAHCPTFTTKFVSRRILEDDLPNFSCQDCGHSIHCRCDNGCYHEDAYEAARLRMEGLYLYLQVLNNFLTNSTENWLKMFRDTTHIVTLAEFTFDIFAQRPTIYIRFSRGRAPKAFQLKNMYKSALSFLYRSGMMDLKEYDALDYVIGEATDKYTHHAGQCGFQVHTYNQIYLEASTIIEWKAKKESEASVS</sequence>
<gene>
    <name evidence="3" type="ORF">ALTATR162_LOCUS6037</name>
</gene>
<keyword evidence="4" id="KW-1185">Reference proteome</keyword>
<feature type="region of interest" description="Disordered" evidence="1">
    <location>
        <begin position="1"/>
        <end position="28"/>
    </location>
</feature>
<evidence type="ECO:0000313" key="3">
    <source>
        <dbReference type="EMBL" id="CAG5161477.1"/>
    </source>
</evidence>
<organism evidence="3 4">
    <name type="scientific">Alternaria atra</name>
    <dbReference type="NCBI Taxonomy" id="119953"/>
    <lineage>
        <taxon>Eukaryota</taxon>
        <taxon>Fungi</taxon>
        <taxon>Dikarya</taxon>
        <taxon>Ascomycota</taxon>
        <taxon>Pezizomycotina</taxon>
        <taxon>Dothideomycetes</taxon>
        <taxon>Pleosporomycetidae</taxon>
        <taxon>Pleosporales</taxon>
        <taxon>Pleosporineae</taxon>
        <taxon>Pleosporaceae</taxon>
        <taxon>Alternaria</taxon>
        <taxon>Alternaria sect. Ulocladioides</taxon>
    </lineage>
</organism>
<dbReference type="Pfam" id="PF13013">
    <property type="entry name" value="F-box-like_2"/>
    <property type="match status" value="1"/>
</dbReference>
<dbReference type="AlphaFoldDB" id="A0A8J2IAK7"/>
<name>A0A8J2IAK7_9PLEO</name>
<dbReference type="GeneID" id="67017882"/>
<protein>
    <recommendedName>
        <fullName evidence="2">F-box domain-containing protein</fullName>
    </recommendedName>
</protein>
<evidence type="ECO:0000313" key="4">
    <source>
        <dbReference type="Proteomes" id="UP000676310"/>
    </source>
</evidence>
<evidence type="ECO:0000256" key="1">
    <source>
        <dbReference type="SAM" id="MobiDB-lite"/>
    </source>
</evidence>
<dbReference type="RefSeq" id="XP_043169593.1">
    <property type="nucleotide sequence ID" value="XM_043313658.1"/>
</dbReference>
<accession>A0A8J2IAK7</accession>
<evidence type="ECO:0000259" key="2">
    <source>
        <dbReference type="Pfam" id="PF13013"/>
    </source>
</evidence>
<dbReference type="OrthoDB" id="3766937at2759"/>
<reference evidence="3" key="1">
    <citation type="submission" date="2021-05" db="EMBL/GenBank/DDBJ databases">
        <authorList>
            <person name="Stam R."/>
        </authorList>
    </citation>
    <scope>NUCLEOTIDE SEQUENCE</scope>
    <source>
        <strain evidence="3">CS162</strain>
    </source>
</reference>
<dbReference type="Proteomes" id="UP000676310">
    <property type="component" value="Unassembled WGS sequence"/>
</dbReference>
<comment type="caution">
    <text evidence="3">The sequence shown here is derived from an EMBL/GenBank/DDBJ whole genome shotgun (WGS) entry which is preliminary data.</text>
</comment>
<feature type="compositionally biased region" description="Basic and acidic residues" evidence="1">
    <location>
        <begin position="8"/>
        <end position="28"/>
    </location>
</feature>
<proteinExistence type="predicted"/>
<dbReference type="EMBL" id="CAJRGZ010000019">
    <property type="protein sequence ID" value="CAG5161477.1"/>
    <property type="molecule type" value="Genomic_DNA"/>
</dbReference>
<feature type="domain" description="F-box" evidence="2">
    <location>
        <begin position="27"/>
        <end position="124"/>
    </location>
</feature>
<dbReference type="InterPro" id="IPR001810">
    <property type="entry name" value="F-box_dom"/>
</dbReference>